<gene>
    <name evidence="1" type="ORF">EVEC_LOCUS9005</name>
</gene>
<evidence type="ECO:0000313" key="3">
    <source>
        <dbReference type="WBParaSite" id="EVEC_0000959501-mRNA-1"/>
    </source>
</evidence>
<dbReference type="WBParaSite" id="EVEC_0000959501-mRNA-1">
    <property type="protein sequence ID" value="EVEC_0000959501-mRNA-1"/>
    <property type="gene ID" value="EVEC_0000959501"/>
</dbReference>
<keyword evidence="2" id="KW-1185">Reference proteome</keyword>
<organism evidence="3">
    <name type="scientific">Enterobius vermicularis</name>
    <name type="common">Human pinworm</name>
    <dbReference type="NCBI Taxonomy" id="51028"/>
    <lineage>
        <taxon>Eukaryota</taxon>
        <taxon>Metazoa</taxon>
        <taxon>Ecdysozoa</taxon>
        <taxon>Nematoda</taxon>
        <taxon>Chromadorea</taxon>
        <taxon>Rhabditida</taxon>
        <taxon>Spirurina</taxon>
        <taxon>Oxyuridomorpha</taxon>
        <taxon>Oxyuroidea</taxon>
        <taxon>Oxyuridae</taxon>
        <taxon>Enterobius</taxon>
    </lineage>
</organism>
<evidence type="ECO:0000313" key="1">
    <source>
        <dbReference type="EMBL" id="VDD94254.1"/>
    </source>
</evidence>
<dbReference type="AlphaFoldDB" id="A0A0N4VFR8"/>
<reference evidence="3" key="1">
    <citation type="submission" date="2017-02" db="UniProtKB">
        <authorList>
            <consortium name="WormBaseParasite"/>
        </authorList>
    </citation>
    <scope>IDENTIFICATION</scope>
</reference>
<evidence type="ECO:0000313" key="2">
    <source>
        <dbReference type="Proteomes" id="UP000274131"/>
    </source>
</evidence>
<name>A0A0N4VFR8_ENTVE</name>
<reference evidence="1 2" key="2">
    <citation type="submission" date="2018-10" db="EMBL/GenBank/DDBJ databases">
        <authorList>
            <consortium name="Pathogen Informatics"/>
        </authorList>
    </citation>
    <scope>NUCLEOTIDE SEQUENCE [LARGE SCALE GENOMIC DNA]</scope>
</reference>
<accession>A0A0N4VFR8</accession>
<proteinExistence type="predicted"/>
<dbReference type="EMBL" id="UXUI01009749">
    <property type="protein sequence ID" value="VDD94254.1"/>
    <property type="molecule type" value="Genomic_DNA"/>
</dbReference>
<dbReference type="Proteomes" id="UP000274131">
    <property type="component" value="Unassembled WGS sequence"/>
</dbReference>
<protein>
    <submittedName>
        <fullName evidence="3">UBA domain-containing protein</fullName>
    </submittedName>
</protein>
<sequence>MSLKALHSFEIDLAALGASALTPLDVYRQILAMGFSEQQAQQQLALLTADPRVTVLLCALHG</sequence>